<evidence type="ECO:0000313" key="3">
    <source>
        <dbReference type="Proteomes" id="UP000287144"/>
    </source>
</evidence>
<comment type="caution">
    <text evidence="2">The sequence shown here is derived from an EMBL/GenBank/DDBJ whole genome shotgun (WGS) entry which is preliminary data.</text>
</comment>
<organism evidence="2 3">
    <name type="scientific">Fusarium oligoseptatum</name>
    <dbReference type="NCBI Taxonomy" id="2604345"/>
    <lineage>
        <taxon>Eukaryota</taxon>
        <taxon>Fungi</taxon>
        <taxon>Dikarya</taxon>
        <taxon>Ascomycota</taxon>
        <taxon>Pezizomycotina</taxon>
        <taxon>Sordariomycetes</taxon>
        <taxon>Hypocreomycetidae</taxon>
        <taxon>Hypocreales</taxon>
        <taxon>Nectriaceae</taxon>
        <taxon>Fusarium</taxon>
        <taxon>Fusarium solani species complex</taxon>
    </lineage>
</organism>
<dbReference type="CDD" id="cd00167">
    <property type="entry name" value="SANT"/>
    <property type="match status" value="1"/>
</dbReference>
<gene>
    <name evidence="2" type="ORF">CEP52_014841</name>
</gene>
<proteinExistence type="predicted"/>
<feature type="compositionally biased region" description="Basic and acidic residues" evidence="1">
    <location>
        <begin position="29"/>
        <end position="44"/>
    </location>
</feature>
<keyword evidence="3" id="KW-1185">Reference proteome</keyword>
<sequence length="639" mass="71692">MGDTSGGETEAPLIKAEPEEPSSDGNSDSEIKADEDAKEIMFKSDDEDSDKDFKGDSDDESLYGGDTEPAGAISNPPVYQADLDGDSDSELSDPRLETDDEDAEETKFKSDDEDSDEDSDEDFKGDSDDESIGENDAGHDSELAESDVLGDEFQFNDDEDDDDYEEGNSKTDGDSDDESIDGNDAGYDSELAESGVPGDELQANHHEVNDDDHNDGSGNDNDESHSKGRSKKPCPCSPVSFHIITKCPEQLRQCKLCERPGEKHTDLELRRHNRRHHPKVHIRASRRMGLCEELEILKCGFDIHGDWSGLADKFPGRDPETIRHIYDGMKPTGNYCFTIEAQKGSSNELNCIYRGLLTCCHPANRLIAELWMSHLGCQSDSQRTWWPKGVRYIKDKDSSLTQNELITLLPHMLGMVTRQDSIARKVGLTLPKLKALTLKKIQDTGPFPAPISAALHPALDLVFQLAEWEINSEAQASVAFSETLRVQCGRHSRFRRQLQKCFRSSGKFEQYKANPQHPLQGSLNVWMKQHLNGRSESRVVQFIEKMRAHFKAAYDNDEDSTVTSSIHIKDEQDCQAFILSKFELCQRWLLSCLASLWIRVLKPVIRNVGKAPSWWIEGATSRSKESQCINVTFLLDFQT</sequence>
<evidence type="ECO:0000313" key="2">
    <source>
        <dbReference type="EMBL" id="RSL89672.1"/>
    </source>
</evidence>
<dbReference type="Proteomes" id="UP000287144">
    <property type="component" value="Unassembled WGS sequence"/>
</dbReference>
<accession>A0A428SIR1</accession>
<dbReference type="InterPro" id="IPR001005">
    <property type="entry name" value="SANT/Myb"/>
</dbReference>
<dbReference type="EMBL" id="NKCK01000242">
    <property type="protein sequence ID" value="RSL89672.1"/>
    <property type="molecule type" value="Genomic_DNA"/>
</dbReference>
<feature type="compositionally biased region" description="Acidic residues" evidence="1">
    <location>
        <begin position="111"/>
        <end position="133"/>
    </location>
</feature>
<name>A0A428SIR1_9HYPO</name>
<evidence type="ECO:0000256" key="1">
    <source>
        <dbReference type="SAM" id="MobiDB-lite"/>
    </source>
</evidence>
<protein>
    <submittedName>
        <fullName evidence="2">Uncharacterized protein</fullName>
    </submittedName>
</protein>
<feature type="region of interest" description="Disordered" evidence="1">
    <location>
        <begin position="1"/>
        <end position="235"/>
    </location>
</feature>
<feature type="compositionally biased region" description="Acidic residues" evidence="1">
    <location>
        <begin position="143"/>
        <end position="166"/>
    </location>
</feature>
<dbReference type="AlphaFoldDB" id="A0A428SIR1"/>
<reference evidence="2 3" key="1">
    <citation type="submission" date="2017-06" db="EMBL/GenBank/DDBJ databases">
        <title>Comparative genomic analysis of Ambrosia Fusariam Clade fungi.</title>
        <authorList>
            <person name="Stajich J.E."/>
            <person name="Carrillo J."/>
            <person name="Kijimoto T."/>
            <person name="Eskalen A."/>
            <person name="O'Donnell K."/>
            <person name="Kasson M."/>
        </authorList>
    </citation>
    <scope>NUCLEOTIDE SEQUENCE [LARGE SCALE GENOMIC DNA]</scope>
    <source>
        <strain evidence="2 3">NRRL62579</strain>
    </source>
</reference>